<dbReference type="OrthoDB" id="9805770at2"/>
<feature type="compositionally biased region" description="Acidic residues" evidence="5">
    <location>
        <begin position="103"/>
        <end position="114"/>
    </location>
</feature>
<dbReference type="InterPro" id="IPR045257">
    <property type="entry name" value="E2/Pdx1"/>
</dbReference>
<accession>A0A518C0Z0</accession>
<feature type="region of interest" description="Disordered" evidence="5">
    <location>
        <begin position="84"/>
        <end position="136"/>
    </location>
</feature>
<dbReference type="PANTHER" id="PTHR23151">
    <property type="entry name" value="DIHYDROLIPOAMIDE ACETYL/SUCCINYL-TRANSFERASE-RELATED"/>
    <property type="match status" value="1"/>
</dbReference>
<comment type="cofactor">
    <cofactor evidence="1 4">
        <name>(R)-lipoate</name>
        <dbReference type="ChEBI" id="CHEBI:83088"/>
    </cofactor>
</comment>
<name>A0A518C0Z0_9BACT</name>
<dbReference type="Gene3D" id="2.40.50.100">
    <property type="match status" value="1"/>
</dbReference>
<evidence type="ECO:0000256" key="4">
    <source>
        <dbReference type="RuleBase" id="RU003423"/>
    </source>
</evidence>
<dbReference type="PROSITE" id="PS50968">
    <property type="entry name" value="BIOTINYL_LIPOYL"/>
    <property type="match status" value="1"/>
</dbReference>
<dbReference type="KEGG" id="mcad:Pan265_27680"/>
<evidence type="ECO:0000256" key="5">
    <source>
        <dbReference type="SAM" id="MobiDB-lite"/>
    </source>
</evidence>
<evidence type="ECO:0000256" key="1">
    <source>
        <dbReference type="ARBA" id="ARBA00001938"/>
    </source>
</evidence>
<dbReference type="RefSeq" id="WP_145447041.1">
    <property type="nucleotide sequence ID" value="NZ_CP036280.1"/>
</dbReference>
<dbReference type="SUPFAM" id="SSF52777">
    <property type="entry name" value="CoA-dependent acyltransferases"/>
    <property type="match status" value="1"/>
</dbReference>
<dbReference type="EC" id="2.3.1.-" evidence="4"/>
<dbReference type="EMBL" id="CP036280">
    <property type="protein sequence ID" value="QDU72892.1"/>
    <property type="molecule type" value="Genomic_DNA"/>
</dbReference>
<dbReference type="GO" id="GO:0006086">
    <property type="term" value="P:pyruvate decarboxylation to acetyl-CoA"/>
    <property type="evidence" value="ECO:0007669"/>
    <property type="project" value="InterPro"/>
</dbReference>
<dbReference type="Gene3D" id="4.10.320.10">
    <property type="entry name" value="E3-binding domain"/>
    <property type="match status" value="1"/>
</dbReference>
<dbReference type="InterPro" id="IPR003016">
    <property type="entry name" value="2-oxoA_DH_lipoyl-BS"/>
</dbReference>
<dbReference type="CDD" id="cd06849">
    <property type="entry name" value="lipoyl_domain"/>
    <property type="match status" value="1"/>
</dbReference>
<dbReference type="InterPro" id="IPR000089">
    <property type="entry name" value="Biotin_lipoyl"/>
</dbReference>
<evidence type="ECO:0000313" key="9">
    <source>
        <dbReference type="Proteomes" id="UP000320386"/>
    </source>
</evidence>
<dbReference type="GO" id="GO:0016746">
    <property type="term" value="F:acyltransferase activity"/>
    <property type="evidence" value="ECO:0007669"/>
    <property type="project" value="UniProtKB-KW"/>
</dbReference>
<dbReference type="PROSITE" id="PS51826">
    <property type="entry name" value="PSBD"/>
    <property type="match status" value="1"/>
</dbReference>
<dbReference type="SUPFAM" id="SSF47005">
    <property type="entry name" value="Peripheral subunit-binding domain of 2-oxo acid dehydrogenase complex"/>
    <property type="match status" value="1"/>
</dbReference>
<keyword evidence="8" id="KW-0670">Pyruvate</keyword>
<dbReference type="GO" id="GO:0045254">
    <property type="term" value="C:pyruvate dehydrogenase complex"/>
    <property type="evidence" value="ECO:0007669"/>
    <property type="project" value="InterPro"/>
</dbReference>
<keyword evidence="3 4" id="KW-0450">Lipoyl</keyword>
<dbReference type="PANTHER" id="PTHR23151:SF90">
    <property type="entry name" value="DIHYDROLIPOYLLYSINE-RESIDUE ACETYLTRANSFERASE COMPONENT OF PYRUVATE DEHYDROGENASE COMPLEX, MITOCHONDRIAL-RELATED"/>
    <property type="match status" value="1"/>
</dbReference>
<organism evidence="8 9">
    <name type="scientific">Mucisphaera calidilacus</name>
    <dbReference type="NCBI Taxonomy" id="2527982"/>
    <lineage>
        <taxon>Bacteria</taxon>
        <taxon>Pseudomonadati</taxon>
        <taxon>Planctomycetota</taxon>
        <taxon>Phycisphaerae</taxon>
        <taxon>Phycisphaerales</taxon>
        <taxon>Phycisphaeraceae</taxon>
        <taxon>Mucisphaera</taxon>
    </lineage>
</organism>
<evidence type="ECO:0000313" key="8">
    <source>
        <dbReference type="EMBL" id="QDU72892.1"/>
    </source>
</evidence>
<gene>
    <name evidence="8" type="primary">pdhC</name>
    <name evidence="8" type="ORF">Pan265_27680</name>
</gene>
<evidence type="ECO:0000259" key="6">
    <source>
        <dbReference type="PROSITE" id="PS50968"/>
    </source>
</evidence>
<dbReference type="InterPro" id="IPR023213">
    <property type="entry name" value="CAT-like_dom_sf"/>
</dbReference>
<feature type="compositionally biased region" description="Low complexity" evidence="5">
    <location>
        <begin position="172"/>
        <end position="187"/>
    </location>
</feature>
<dbReference type="Pfam" id="PF00364">
    <property type="entry name" value="Biotin_lipoyl"/>
    <property type="match status" value="1"/>
</dbReference>
<feature type="region of interest" description="Disordered" evidence="5">
    <location>
        <begin position="172"/>
        <end position="194"/>
    </location>
</feature>
<dbReference type="Pfam" id="PF00198">
    <property type="entry name" value="2-oxoacid_dh"/>
    <property type="match status" value="1"/>
</dbReference>
<dbReference type="SUPFAM" id="SSF51230">
    <property type="entry name" value="Single hybrid motif"/>
    <property type="match status" value="1"/>
</dbReference>
<keyword evidence="4 8" id="KW-0012">Acyltransferase</keyword>
<feature type="domain" description="Lipoyl-binding" evidence="6">
    <location>
        <begin position="2"/>
        <end position="77"/>
    </location>
</feature>
<dbReference type="PROSITE" id="PS00189">
    <property type="entry name" value="LIPOYL"/>
    <property type="match status" value="1"/>
</dbReference>
<reference evidence="8 9" key="1">
    <citation type="submission" date="2019-02" db="EMBL/GenBank/DDBJ databases">
        <title>Deep-cultivation of Planctomycetes and their phenomic and genomic characterization uncovers novel biology.</title>
        <authorList>
            <person name="Wiegand S."/>
            <person name="Jogler M."/>
            <person name="Boedeker C."/>
            <person name="Pinto D."/>
            <person name="Vollmers J."/>
            <person name="Rivas-Marin E."/>
            <person name="Kohn T."/>
            <person name="Peeters S.H."/>
            <person name="Heuer A."/>
            <person name="Rast P."/>
            <person name="Oberbeckmann S."/>
            <person name="Bunk B."/>
            <person name="Jeske O."/>
            <person name="Meyerdierks A."/>
            <person name="Storesund J.E."/>
            <person name="Kallscheuer N."/>
            <person name="Luecker S."/>
            <person name="Lage O.M."/>
            <person name="Pohl T."/>
            <person name="Merkel B.J."/>
            <person name="Hornburger P."/>
            <person name="Mueller R.-W."/>
            <person name="Bruemmer F."/>
            <person name="Labrenz M."/>
            <person name="Spormann A.M."/>
            <person name="Op den Camp H."/>
            <person name="Overmann J."/>
            <person name="Amann R."/>
            <person name="Jetten M.S.M."/>
            <person name="Mascher T."/>
            <person name="Medema M.H."/>
            <person name="Devos D.P."/>
            <person name="Kaster A.-K."/>
            <person name="Ovreas L."/>
            <person name="Rohde M."/>
            <person name="Galperin M.Y."/>
            <person name="Jogler C."/>
        </authorList>
    </citation>
    <scope>NUCLEOTIDE SEQUENCE [LARGE SCALE GENOMIC DNA]</scope>
    <source>
        <strain evidence="8 9">Pan265</strain>
    </source>
</reference>
<dbReference type="Proteomes" id="UP000320386">
    <property type="component" value="Chromosome"/>
</dbReference>
<keyword evidence="4 8" id="KW-0808">Transferase</keyword>
<dbReference type="InterPro" id="IPR004167">
    <property type="entry name" value="PSBD"/>
</dbReference>
<sequence>MPITIEMPRLSDTMEEGTLLKWNVGVGDKVSAGDHLADVETDKATMELQAFEDGTVARIQINEGDTVPIGEVIMVLAGDGESVEDAAAAEAPSSGDAEGPQADADDTSSDDAAADEPAKSAESASAPKPSGGKIKVSPLARKLAEEKGVDLASIQGTGPDGRIIKRDILKAAEGGSQQSGSAPASEGVISTEPIGAGTAAPATAATSLEAKTIKLSGMRKTIARRLVESKTTVPHFSVSAAVSMDALLELRSTLNQQLDAQNVKLSVNDFILRAVALAAVQHPVVNSSWGGDSIQQHGTVNIGIAVALPEERGGGLVVPVINDVQNKGLRQISAETKALAKKARETGLSPEEMSGSTIAVSNIGMYGSEMVVPIINPPNAVIMGIGAALQQAVVKDGQIVPGYVMRVTLSGDHRVVDGATAAEYLQTLTSMLEQPAGLLV</sequence>
<dbReference type="Pfam" id="PF02817">
    <property type="entry name" value="E3_binding"/>
    <property type="match status" value="1"/>
</dbReference>
<feature type="domain" description="Peripheral subunit-binding (PSBD)" evidence="7">
    <location>
        <begin position="135"/>
        <end position="172"/>
    </location>
</feature>
<evidence type="ECO:0000256" key="2">
    <source>
        <dbReference type="ARBA" id="ARBA00007317"/>
    </source>
</evidence>
<evidence type="ECO:0000259" key="7">
    <source>
        <dbReference type="PROSITE" id="PS51826"/>
    </source>
</evidence>
<dbReference type="InterPro" id="IPR001078">
    <property type="entry name" value="2-oxoacid_DH_actylTfrase"/>
</dbReference>
<evidence type="ECO:0000256" key="3">
    <source>
        <dbReference type="ARBA" id="ARBA00022823"/>
    </source>
</evidence>
<dbReference type="InterPro" id="IPR011053">
    <property type="entry name" value="Single_hybrid_motif"/>
</dbReference>
<protein>
    <recommendedName>
        <fullName evidence="4">Dihydrolipoamide acetyltransferase component of pyruvate dehydrogenase complex</fullName>
        <ecNumber evidence="4">2.3.1.-</ecNumber>
    </recommendedName>
</protein>
<feature type="compositionally biased region" description="Low complexity" evidence="5">
    <location>
        <begin position="84"/>
        <end position="99"/>
    </location>
</feature>
<dbReference type="AlphaFoldDB" id="A0A518C0Z0"/>
<dbReference type="Gene3D" id="3.30.559.10">
    <property type="entry name" value="Chloramphenicol acetyltransferase-like domain"/>
    <property type="match status" value="1"/>
</dbReference>
<dbReference type="InterPro" id="IPR036625">
    <property type="entry name" value="E3-bd_dom_sf"/>
</dbReference>
<feature type="compositionally biased region" description="Low complexity" evidence="5">
    <location>
        <begin position="120"/>
        <end position="130"/>
    </location>
</feature>
<proteinExistence type="inferred from homology"/>
<comment type="similarity">
    <text evidence="2 4">Belongs to the 2-oxoacid dehydrogenase family.</text>
</comment>
<keyword evidence="9" id="KW-1185">Reference proteome</keyword>